<dbReference type="SUPFAM" id="SSF47807">
    <property type="entry name" value="5' to 3' exonuclease, C-terminal subdomain"/>
    <property type="match status" value="1"/>
</dbReference>
<sequence length="402" mass="44840">MKSAYTLPMPLKILKEGCGEVTAHGLAKCGFGDELLRAFDTLHSEDLLTFLASWVDGIRNELVSNTHGFLPSRRPALADAIPPDFPPVNVVEFYVRPKTTSFLPSDELPFTAWKPREIRINRLASFCAKNVGWTDATTLRKTFHSNICEGVFVQMLISPWVLYDPKTHIMRTDNMNTTILELQPKRRQTRRQSNIRSWLRVRISTDNFIELMGLRYKTEGENRLNLWVPATLFPENTASVKAKGKRTVKRQAARLKVPEPGQSVQLTESPVIDLPLFLPIPLPPRKPAELSQHSSILDRLDFGGFGSSPYSASSLGHPSPSAPNIDLTVAENTTCKSPSASRYHNVAPPIIDLTTEDSSAQAESSAMGAHRHSKHKDVINEFNVAVFTSSYGSLRFTKSVFT</sequence>
<dbReference type="AlphaFoldDB" id="A0A0C9X3P1"/>
<gene>
    <name evidence="1" type="ORF">K443DRAFT_623298</name>
</gene>
<dbReference type="OrthoDB" id="3005703at2759"/>
<dbReference type="InterPro" id="IPR036279">
    <property type="entry name" value="5-3_exonuclease_C_sf"/>
</dbReference>
<evidence type="ECO:0000313" key="1">
    <source>
        <dbReference type="EMBL" id="KIJ99640.1"/>
    </source>
</evidence>
<dbReference type="Proteomes" id="UP000054477">
    <property type="component" value="Unassembled WGS sequence"/>
</dbReference>
<keyword evidence="2" id="KW-1185">Reference proteome</keyword>
<proteinExistence type="predicted"/>
<accession>A0A0C9X3P1</accession>
<protein>
    <submittedName>
        <fullName evidence="1">Uncharacterized protein</fullName>
    </submittedName>
</protein>
<name>A0A0C9X3P1_9AGAR</name>
<reference evidence="1 2" key="1">
    <citation type="submission" date="2014-04" db="EMBL/GenBank/DDBJ databases">
        <authorList>
            <consortium name="DOE Joint Genome Institute"/>
            <person name="Kuo A."/>
            <person name="Kohler A."/>
            <person name="Nagy L.G."/>
            <person name="Floudas D."/>
            <person name="Copeland A."/>
            <person name="Barry K.W."/>
            <person name="Cichocki N."/>
            <person name="Veneault-Fourrey C."/>
            <person name="LaButti K."/>
            <person name="Lindquist E.A."/>
            <person name="Lipzen A."/>
            <person name="Lundell T."/>
            <person name="Morin E."/>
            <person name="Murat C."/>
            <person name="Sun H."/>
            <person name="Tunlid A."/>
            <person name="Henrissat B."/>
            <person name="Grigoriev I.V."/>
            <person name="Hibbett D.S."/>
            <person name="Martin F."/>
            <person name="Nordberg H.P."/>
            <person name="Cantor M.N."/>
            <person name="Hua S.X."/>
        </authorList>
    </citation>
    <scope>NUCLEOTIDE SEQUENCE [LARGE SCALE GENOMIC DNA]</scope>
    <source>
        <strain evidence="1 2">LaAM-08-1</strain>
    </source>
</reference>
<dbReference type="STRING" id="1095629.A0A0C9X3P1"/>
<reference evidence="2" key="2">
    <citation type="submission" date="2015-01" db="EMBL/GenBank/DDBJ databases">
        <title>Evolutionary Origins and Diversification of the Mycorrhizal Mutualists.</title>
        <authorList>
            <consortium name="DOE Joint Genome Institute"/>
            <consortium name="Mycorrhizal Genomics Consortium"/>
            <person name="Kohler A."/>
            <person name="Kuo A."/>
            <person name="Nagy L.G."/>
            <person name="Floudas D."/>
            <person name="Copeland A."/>
            <person name="Barry K.W."/>
            <person name="Cichocki N."/>
            <person name="Veneault-Fourrey C."/>
            <person name="LaButti K."/>
            <person name="Lindquist E.A."/>
            <person name="Lipzen A."/>
            <person name="Lundell T."/>
            <person name="Morin E."/>
            <person name="Murat C."/>
            <person name="Riley R."/>
            <person name="Ohm R."/>
            <person name="Sun H."/>
            <person name="Tunlid A."/>
            <person name="Henrissat B."/>
            <person name="Grigoriev I.V."/>
            <person name="Hibbett D.S."/>
            <person name="Martin F."/>
        </authorList>
    </citation>
    <scope>NUCLEOTIDE SEQUENCE [LARGE SCALE GENOMIC DNA]</scope>
    <source>
        <strain evidence="2">LaAM-08-1</strain>
    </source>
</reference>
<dbReference type="EMBL" id="KN838642">
    <property type="protein sequence ID" value="KIJ99640.1"/>
    <property type="molecule type" value="Genomic_DNA"/>
</dbReference>
<evidence type="ECO:0000313" key="2">
    <source>
        <dbReference type="Proteomes" id="UP000054477"/>
    </source>
</evidence>
<organism evidence="1 2">
    <name type="scientific">Laccaria amethystina LaAM-08-1</name>
    <dbReference type="NCBI Taxonomy" id="1095629"/>
    <lineage>
        <taxon>Eukaryota</taxon>
        <taxon>Fungi</taxon>
        <taxon>Dikarya</taxon>
        <taxon>Basidiomycota</taxon>
        <taxon>Agaricomycotina</taxon>
        <taxon>Agaricomycetes</taxon>
        <taxon>Agaricomycetidae</taxon>
        <taxon>Agaricales</taxon>
        <taxon>Agaricineae</taxon>
        <taxon>Hydnangiaceae</taxon>
        <taxon>Laccaria</taxon>
    </lineage>
</organism>
<dbReference type="HOGENOM" id="CLU_685233_0_0_1"/>